<dbReference type="RefSeq" id="WP_023174900.1">
    <property type="nucleotide sequence ID" value="NC_022600.1"/>
</dbReference>
<dbReference type="AlphaFoldDB" id="U5QL47"/>
<keyword evidence="2" id="KW-1185">Reference proteome</keyword>
<accession>U5QL47</accession>
<organism evidence="1 2">
    <name type="scientific">Gloeobacter kilaueensis (strain ATCC BAA-2537 / CCAP 1431/1 / ULC 316 / JS1)</name>
    <dbReference type="NCBI Taxonomy" id="1183438"/>
    <lineage>
        <taxon>Bacteria</taxon>
        <taxon>Bacillati</taxon>
        <taxon>Cyanobacteriota</taxon>
        <taxon>Cyanophyceae</taxon>
        <taxon>Gloeobacterales</taxon>
        <taxon>Gloeobacteraceae</taxon>
        <taxon>Gloeobacter</taxon>
    </lineage>
</organism>
<name>U5QL47_GLOK1</name>
<dbReference type="HOGENOM" id="CLU_1093086_0_0_3"/>
<evidence type="ECO:0000313" key="1">
    <source>
        <dbReference type="EMBL" id="AGY59608.1"/>
    </source>
</evidence>
<dbReference type="KEGG" id="glj:GKIL_3362"/>
<evidence type="ECO:0000313" key="2">
    <source>
        <dbReference type="Proteomes" id="UP000017396"/>
    </source>
</evidence>
<proteinExistence type="predicted"/>
<sequence length="254" mass="29370">MQVLQSEHALLTLSLTLDEGAILQAALNEVCFGLELLDKYCFQDFSTQIGLERVRAQALLELVHAQLRPYIDKDTFDFTSQLLLRFSKQEIQAMVNSLTICLNIIDSNDLHIRLGYSQEEMNTVHCQLIEVLAYDEPFFAPSKAYELKTSSPQNFKELKTYLMTYDVARISKSRDRASREAYSEFYAVIDSLATKHWYYMPNACLMQSKFSVEEISFKLETYLEATDQLFIVAVTDEWHQINISDIDINDYFTA</sequence>
<protein>
    <submittedName>
        <fullName evidence="1">Uncharacterized protein</fullName>
    </submittedName>
</protein>
<dbReference type="Proteomes" id="UP000017396">
    <property type="component" value="Chromosome"/>
</dbReference>
<gene>
    <name evidence="1" type="ORF">GKIL_3362</name>
</gene>
<dbReference type="OrthoDB" id="9135666at2"/>
<reference evidence="1 2" key="1">
    <citation type="journal article" date="2013" name="PLoS ONE">
        <title>Cultivation and Complete Genome Sequencing of Gloeobacter kilaueensis sp. nov., from a Lava Cave in Kilauea Caldera, Hawai'i.</title>
        <authorList>
            <person name="Saw J.H."/>
            <person name="Schatz M."/>
            <person name="Brown M.V."/>
            <person name="Kunkel D.D."/>
            <person name="Foster J.S."/>
            <person name="Shick H."/>
            <person name="Christensen S."/>
            <person name="Hou S."/>
            <person name="Wan X."/>
            <person name="Donachie S.P."/>
        </authorList>
    </citation>
    <scope>NUCLEOTIDE SEQUENCE [LARGE SCALE GENOMIC DNA]</scope>
    <source>
        <strain evidence="2">JS</strain>
    </source>
</reference>
<dbReference type="EMBL" id="CP003587">
    <property type="protein sequence ID" value="AGY59608.1"/>
    <property type="molecule type" value="Genomic_DNA"/>
</dbReference>